<organism evidence="1 2">
    <name type="scientific">Iphiclides podalirius</name>
    <name type="common">scarce swallowtail</name>
    <dbReference type="NCBI Taxonomy" id="110791"/>
    <lineage>
        <taxon>Eukaryota</taxon>
        <taxon>Metazoa</taxon>
        <taxon>Ecdysozoa</taxon>
        <taxon>Arthropoda</taxon>
        <taxon>Hexapoda</taxon>
        <taxon>Insecta</taxon>
        <taxon>Pterygota</taxon>
        <taxon>Neoptera</taxon>
        <taxon>Endopterygota</taxon>
        <taxon>Lepidoptera</taxon>
        <taxon>Glossata</taxon>
        <taxon>Ditrysia</taxon>
        <taxon>Papilionoidea</taxon>
        <taxon>Papilionidae</taxon>
        <taxon>Papilioninae</taxon>
        <taxon>Iphiclides</taxon>
    </lineage>
</organism>
<feature type="non-terminal residue" evidence="1">
    <location>
        <position position="1"/>
    </location>
</feature>
<gene>
    <name evidence="1" type="ORF">IPOD504_LOCUS15939</name>
</gene>
<protein>
    <submittedName>
        <fullName evidence="1">Uncharacterized protein</fullName>
    </submittedName>
</protein>
<sequence length="66" mass="7273">MTPLIIWIRVSAYKKMLNAHVGAVIPKTIVIQQMSKKVKPALDVETVSVAVAYAIQIQTLSTHLSK</sequence>
<evidence type="ECO:0000313" key="1">
    <source>
        <dbReference type="EMBL" id="CAH2074141.1"/>
    </source>
</evidence>
<name>A0ABN8J1A5_9NEOP</name>
<proteinExistence type="predicted"/>
<keyword evidence="2" id="KW-1185">Reference proteome</keyword>
<dbReference type="EMBL" id="OW152819">
    <property type="protein sequence ID" value="CAH2074141.1"/>
    <property type="molecule type" value="Genomic_DNA"/>
</dbReference>
<evidence type="ECO:0000313" key="2">
    <source>
        <dbReference type="Proteomes" id="UP000837857"/>
    </source>
</evidence>
<accession>A0ABN8J1A5</accession>
<dbReference type="Proteomes" id="UP000837857">
    <property type="component" value="Chromosome 7"/>
</dbReference>
<reference evidence="1" key="1">
    <citation type="submission" date="2022-03" db="EMBL/GenBank/DDBJ databases">
        <authorList>
            <person name="Martin H S."/>
        </authorList>
    </citation>
    <scope>NUCLEOTIDE SEQUENCE</scope>
</reference>